<dbReference type="AlphaFoldDB" id="A0A1B1YGR6"/>
<evidence type="ECO:0000259" key="1">
    <source>
        <dbReference type="Pfam" id="PF13392"/>
    </source>
</evidence>
<accession>A0A1B1YGR6</accession>
<proteinExistence type="predicted"/>
<dbReference type="Pfam" id="PF13392">
    <property type="entry name" value="HNH_3"/>
    <property type="match status" value="1"/>
</dbReference>
<feature type="domain" description="HNH nuclease" evidence="1">
    <location>
        <begin position="126"/>
        <end position="170"/>
    </location>
</feature>
<reference evidence="2 3" key="1">
    <citation type="submission" date="2016-02" db="EMBL/GenBank/DDBJ databases">
        <title>Comparison of Clostridium stercorarium subspecies using comparative genomics and transcriptomics.</title>
        <authorList>
            <person name="Schellenberg J."/>
            <person name="Thallinger G."/>
            <person name="Levin D.B."/>
            <person name="Zhang X."/>
            <person name="Alvare G."/>
            <person name="Fristensky B."/>
            <person name="Sparling R."/>
        </authorList>
    </citation>
    <scope>NUCLEOTIDE SEQUENCE [LARGE SCALE GENOMIC DNA]</scope>
    <source>
        <strain evidence="2 3">DSM 2910</strain>
    </source>
</reference>
<gene>
    <name evidence="2" type="ORF">CSTERTH_01010</name>
</gene>
<dbReference type="InterPro" id="IPR003615">
    <property type="entry name" value="HNH_nuc"/>
</dbReference>
<evidence type="ECO:0000313" key="2">
    <source>
        <dbReference type="EMBL" id="ANW99949.1"/>
    </source>
</evidence>
<evidence type="ECO:0000313" key="3">
    <source>
        <dbReference type="Proteomes" id="UP000092971"/>
    </source>
</evidence>
<dbReference type="Gene3D" id="3.90.75.20">
    <property type="match status" value="1"/>
</dbReference>
<sequence>MPKGRLPGEYSGLFPPEIRQFIAENYIGIGPKGMAELLNNTFGTNYTKEQLKSYYGNHKLNSGLTGYFKKGHAPWNKGKKGVVTGGKQTQFKKGHIPHNYVPIGTETVDSDGYIKVKIAEPNAWEYKHRLIWEKHHGRKIPPGHAVIFADGNNRNFEPDNLLLVSRAQLVRMNQRGLIKNDAELTKTGIILADIYNRMGELKRKHNIKSHKFESI</sequence>
<dbReference type="SUPFAM" id="SSF54060">
    <property type="entry name" value="His-Me finger endonucleases"/>
    <property type="match status" value="1"/>
</dbReference>
<protein>
    <recommendedName>
        <fullName evidence="1">HNH nuclease domain-containing protein</fullName>
    </recommendedName>
</protein>
<dbReference type="Proteomes" id="UP000092971">
    <property type="component" value="Chromosome"/>
</dbReference>
<name>A0A1B1YGR6_THEST</name>
<dbReference type="InterPro" id="IPR044925">
    <property type="entry name" value="His-Me_finger_sf"/>
</dbReference>
<organism evidence="2 3">
    <name type="scientific">Thermoclostridium stercorarium subsp. thermolacticum DSM 2910</name>
    <dbReference type="NCBI Taxonomy" id="1121336"/>
    <lineage>
        <taxon>Bacteria</taxon>
        <taxon>Bacillati</taxon>
        <taxon>Bacillota</taxon>
        <taxon>Clostridia</taxon>
        <taxon>Eubacteriales</taxon>
        <taxon>Oscillospiraceae</taxon>
        <taxon>Thermoclostridium</taxon>
    </lineage>
</organism>
<dbReference type="EMBL" id="CP014672">
    <property type="protein sequence ID" value="ANW99949.1"/>
    <property type="molecule type" value="Genomic_DNA"/>
</dbReference>
<dbReference type="OrthoDB" id="6638408at2"/>